<dbReference type="Gene3D" id="3.40.50.1820">
    <property type="entry name" value="alpha/beta hydrolase"/>
    <property type="match status" value="1"/>
</dbReference>
<dbReference type="InterPro" id="IPR029058">
    <property type="entry name" value="AB_hydrolase_fold"/>
</dbReference>
<reference evidence="3 4" key="1">
    <citation type="submission" date="2024-06" db="EMBL/GenBank/DDBJ databases">
        <authorList>
            <person name="Li F."/>
        </authorList>
    </citation>
    <scope>NUCLEOTIDE SEQUENCE [LARGE SCALE GENOMIC DNA]</scope>
    <source>
        <strain evidence="3 4">GXAS 311</strain>
    </source>
</reference>
<dbReference type="RefSeq" id="WP_353874272.1">
    <property type="nucleotide sequence ID" value="NZ_JBEVCJ010000005.1"/>
</dbReference>
<feature type="domain" description="Peptidase S9 prolyl oligopeptidase catalytic" evidence="2">
    <location>
        <begin position="445"/>
        <end position="647"/>
    </location>
</feature>
<name>A0ABV2BRZ9_9GAMM</name>
<accession>A0ABV2BRZ9</accession>
<evidence type="ECO:0000313" key="4">
    <source>
        <dbReference type="Proteomes" id="UP001548189"/>
    </source>
</evidence>
<comment type="caution">
    <text evidence="3">The sequence shown here is derived from an EMBL/GenBank/DDBJ whole genome shotgun (WGS) entry which is preliminary data.</text>
</comment>
<evidence type="ECO:0000313" key="3">
    <source>
        <dbReference type="EMBL" id="MET1254689.1"/>
    </source>
</evidence>
<gene>
    <name evidence="3" type="ORF">ABVT43_06080</name>
</gene>
<evidence type="ECO:0000256" key="1">
    <source>
        <dbReference type="ARBA" id="ARBA00022801"/>
    </source>
</evidence>
<dbReference type="Proteomes" id="UP001548189">
    <property type="component" value="Unassembled WGS sequence"/>
</dbReference>
<keyword evidence="1" id="KW-0378">Hydrolase</keyword>
<proteinExistence type="predicted"/>
<dbReference type="PANTHER" id="PTHR42776">
    <property type="entry name" value="SERINE PEPTIDASE S9 FAMILY MEMBER"/>
    <property type="match status" value="1"/>
</dbReference>
<evidence type="ECO:0000259" key="2">
    <source>
        <dbReference type="Pfam" id="PF00326"/>
    </source>
</evidence>
<dbReference type="InterPro" id="IPR001375">
    <property type="entry name" value="Peptidase_S9_cat"/>
</dbReference>
<dbReference type="PANTHER" id="PTHR42776:SF27">
    <property type="entry name" value="DIPEPTIDYL PEPTIDASE FAMILY MEMBER 6"/>
    <property type="match status" value="1"/>
</dbReference>
<protein>
    <submittedName>
        <fullName evidence="3">Prolyl oligopeptidase family serine peptidase</fullName>
    </submittedName>
</protein>
<keyword evidence="4" id="KW-1185">Reference proteome</keyword>
<organism evidence="3 4">
    <name type="scientific">Aliikangiella maris</name>
    <dbReference type="NCBI Taxonomy" id="3162458"/>
    <lineage>
        <taxon>Bacteria</taxon>
        <taxon>Pseudomonadati</taxon>
        <taxon>Pseudomonadota</taxon>
        <taxon>Gammaproteobacteria</taxon>
        <taxon>Oceanospirillales</taxon>
        <taxon>Pleioneaceae</taxon>
        <taxon>Aliikangiella</taxon>
    </lineage>
</organism>
<dbReference type="SUPFAM" id="SSF53474">
    <property type="entry name" value="alpha/beta-Hydrolases"/>
    <property type="match status" value="1"/>
</dbReference>
<sequence length="653" mass="74541">MKPITTLKLISIMLVLWVTFISSVADAKVYPLEYFALREVVKNVEVSPDGKKLALIKIAGAGGNPTIEIYDTDNLQKEPFRFNSDPMEIQNFYWLSNSHILVYNRQKVRDKIEGFNQGAFEYLFALFDLEKKKFKTFKETNASVVSVLPDKQDKVILSFSPGNSKSTVDERFRPLSYYEFDLKKGTKKLLYRGKVALGQIQFDRKGNPTFARGFDITKGNYLWFVRDQEKDEWIEVFSNHEDSFETFSIWGFDPLDKNMILVTAHNGKDKVGFWSYDYKNKKFAELIYSRSDVDVTGARYHSNTWKHPGLVTAIAYATDKVHYEYLDGNEGAIYQQLDKLIPNAHRISIESRAINEQTFVISNRGPHDPGSYYLLKNGKLQLVGSQQPLFNAEDLADVKYIQYKSRDGKDIRAYITIPKGKGPFPTIVMPHGGPFVQEVVEYDEWAQMLANNGYLVIQPQYRGSLGYGLEFYKSAFIKGGEGGRKMQDDKDDGIAYLIKEGLTDPDRVALYGWSYGGYSALTAATRTPQIHQCVIAGAAVSDPLYQVNFYRDRARGAQLKEQETMWVDSVSPVKEAEKVNVPLLIIHGSIDQRVPPKHAELYIDELKKHNKSYKYVELDGADHFYNTLNYDHQLKLYQSIIDFLKNDCGPGGL</sequence>
<dbReference type="Pfam" id="PF00326">
    <property type="entry name" value="Peptidase_S9"/>
    <property type="match status" value="1"/>
</dbReference>
<dbReference type="EMBL" id="JBEVCJ010000005">
    <property type="protein sequence ID" value="MET1254689.1"/>
    <property type="molecule type" value="Genomic_DNA"/>
</dbReference>
<dbReference type="SUPFAM" id="SSF50993">
    <property type="entry name" value="Peptidase/esterase 'gauge' domain"/>
    <property type="match status" value="1"/>
</dbReference>